<dbReference type="Pfam" id="PF13193">
    <property type="entry name" value="AMP-binding_C"/>
    <property type="match status" value="1"/>
</dbReference>
<dbReference type="EMBL" id="SPOF01000025">
    <property type="protein sequence ID" value="TIB11224.1"/>
    <property type="molecule type" value="Genomic_DNA"/>
</dbReference>
<evidence type="ECO:0000256" key="3">
    <source>
        <dbReference type="SAM" id="Phobius"/>
    </source>
</evidence>
<dbReference type="PROSITE" id="PS00455">
    <property type="entry name" value="AMP_BINDING"/>
    <property type="match status" value="1"/>
</dbReference>
<dbReference type="PANTHER" id="PTHR24096">
    <property type="entry name" value="LONG-CHAIN-FATTY-ACID--COA LIGASE"/>
    <property type="match status" value="1"/>
</dbReference>
<name>A0A4T0HD01_WALIC</name>
<proteinExistence type="inferred from homology"/>
<evidence type="ECO:0000256" key="2">
    <source>
        <dbReference type="ARBA" id="ARBA00022598"/>
    </source>
</evidence>
<sequence length="555" mass="61341">MSTGIIKSIHSDVDIPQCSLFDFLLPPSTDHLHKIAFVEATTGIKLTYAQLRAKSLELAYGLRKFLNIERKDTVLIISPNSIAYPVLLLGTSATGAKVSLANPAYNHLELSHQIKDSNVSLVFAHPDNIPLTKQILSEIGWSETKINQRLISATDSNSSGCLSYSQLFIPDRQFGIPEKFDGQSTHETAVMCYSSGTTGLSKGVMTTHYNIIANLRQLDSMRTYVIQKNDVLISVLPFYHIFGLVVTMFYYMTHEAKSVLLPRFDPDVFGAAVEKYKVSVGSIVPPILVLIANTDIDKRYNLSSLRILQVGAAPVGEELIQKLSTKFNDVITVPQGYGLTETSPITHKIPLEYAKSHSGYIGRLIPNTSARIVDENGMDVPGDNKASGELWVKGPQVMKGYLNRPEATAECMTADDFFKTGDVAIFDKKTQLFKIVDRLKELIKYKGFQVPPAALESLLLSNPEVKDVAVIGVYDDKQATELPRAYVVPQKDSNVNNHKWCKEVEDWVASKVANHSKLRGGVKTIDAIPKSPSGKILRRHLRTLAAQQDKAPAKL</sequence>
<protein>
    <recommendedName>
        <fullName evidence="8">4-coumarate--CoA ligase-like 7</fullName>
    </recommendedName>
</protein>
<accession>A0A4T0HD01</accession>
<comment type="similarity">
    <text evidence="1">Belongs to the ATP-dependent AMP-binding enzyme family.</text>
</comment>
<dbReference type="FunFam" id="3.30.300.30:FF:000007">
    <property type="entry name" value="4-coumarate--CoA ligase 2"/>
    <property type="match status" value="1"/>
</dbReference>
<dbReference type="InterPro" id="IPR045851">
    <property type="entry name" value="AMP-bd_C_sf"/>
</dbReference>
<dbReference type="PANTHER" id="PTHR24096:SF149">
    <property type="entry name" value="AMP-BINDING DOMAIN-CONTAINING PROTEIN-RELATED"/>
    <property type="match status" value="1"/>
</dbReference>
<dbReference type="GO" id="GO:0016405">
    <property type="term" value="F:CoA-ligase activity"/>
    <property type="evidence" value="ECO:0007669"/>
    <property type="project" value="TreeGrafter"/>
</dbReference>
<dbReference type="Proteomes" id="UP000306954">
    <property type="component" value="Unassembled WGS sequence"/>
</dbReference>
<dbReference type="AlphaFoldDB" id="A0A4T0HD01"/>
<keyword evidence="3" id="KW-0472">Membrane</keyword>
<evidence type="ECO:0000259" key="4">
    <source>
        <dbReference type="Pfam" id="PF00501"/>
    </source>
</evidence>
<dbReference type="InterPro" id="IPR020845">
    <property type="entry name" value="AMP-binding_CS"/>
</dbReference>
<reference evidence="6 7" key="1">
    <citation type="submission" date="2019-03" db="EMBL/GenBank/DDBJ databases">
        <title>Sequencing 23 genomes of Wallemia ichthyophaga.</title>
        <authorList>
            <person name="Gostincar C."/>
        </authorList>
    </citation>
    <scope>NUCLEOTIDE SEQUENCE [LARGE SCALE GENOMIC DNA]</scope>
    <source>
        <strain evidence="6 7">EXF-8621</strain>
    </source>
</reference>
<feature type="transmembrane region" description="Helical" evidence="3">
    <location>
        <begin position="231"/>
        <end position="252"/>
    </location>
</feature>
<dbReference type="OrthoDB" id="1898221at2759"/>
<dbReference type="CDD" id="cd05911">
    <property type="entry name" value="Firefly_Luc_like"/>
    <property type="match status" value="1"/>
</dbReference>
<keyword evidence="3" id="KW-1133">Transmembrane helix</keyword>
<dbReference type="Pfam" id="PF00501">
    <property type="entry name" value="AMP-binding"/>
    <property type="match status" value="1"/>
</dbReference>
<evidence type="ECO:0000259" key="5">
    <source>
        <dbReference type="Pfam" id="PF13193"/>
    </source>
</evidence>
<dbReference type="InterPro" id="IPR042099">
    <property type="entry name" value="ANL_N_sf"/>
</dbReference>
<keyword evidence="2" id="KW-0436">Ligase</keyword>
<comment type="caution">
    <text evidence="6">The sequence shown here is derived from an EMBL/GenBank/DDBJ whole genome shotgun (WGS) entry which is preliminary data.</text>
</comment>
<evidence type="ECO:0000256" key="1">
    <source>
        <dbReference type="ARBA" id="ARBA00006432"/>
    </source>
</evidence>
<evidence type="ECO:0000313" key="7">
    <source>
        <dbReference type="Proteomes" id="UP000306954"/>
    </source>
</evidence>
<evidence type="ECO:0008006" key="8">
    <source>
        <dbReference type="Google" id="ProtNLM"/>
    </source>
</evidence>
<organism evidence="6 7">
    <name type="scientific">Wallemia ichthyophaga</name>
    <dbReference type="NCBI Taxonomy" id="245174"/>
    <lineage>
        <taxon>Eukaryota</taxon>
        <taxon>Fungi</taxon>
        <taxon>Dikarya</taxon>
        <taxon>Basidiomycota</taxon>
        <taxon>Wallemiomycotina</taxon>
        <taxon>Wallemiomycetes</taxon>
        <taxon>Wallemiales</taxon>
        <taxon>Wallemiaceae</taxon>
        <taxon>Wallemia</taxon>
    </lineage>
</organism>
<dbReference type="Gene3D" id="3.40.50.12780">
    <property type="entry name" value="N-terminal domain of ligase-like"/>
    <property type="match status" value="1"/>
</dbReference>
<dbReference type="Gene3D" id="3.30.300.30">
    <property type="match status" value="1"/>
</dbReference>
<feature type="domain" description="AMP-dependent synthetase/ligase" evidence="4">
    <location>
        <begin position="33"/>
        <end position="402"/>
    </location>
</feature>
<dbReference type="InterPro" id="IPR025110">
    <property type="entry name" value="AMP-bd_C"/>
</dbReference>
<dbReference type="InterPro" id="IPR000873">
    <property type="entry name" value="AMP-dep_synth/lig_dom"/>
</dbReference>
<feature type="domain" description="AMP-binding enzyme C-terminal" evidence="5">
    <location>
        <begin position="455"/>
        <end position="535"/>
    </location>
</feature>
<gene>
    <name evidence="6" type="ORF">E3P90_02520</name>
</gene>
<evidence type="ECO:0000313" key="6">
    <source>
        <dbReference type="EMBL" id="TIB11224.1"/>
    </source>
</evidence>
<dbReference type="SUPFAM" id="SSF56801">
    <property type="entry name" value="Acetyl-CoA synthetase-like"/>
    <property type="match status" value="1"/>
</dbReference>
<dbReference type="OMA" id="IGRFKEM"/>
<keyword evidence="3" id="KW-0812">Transmembrane</keyword>